<evidence type="ECO:0000313" key="1">
    <source>
        <dbReference type="EMBL" id="KAJ4364433.1"/>
    </source>
</evidence>
<gene>
    <name evidence="1" type="ORF">N0V83_009027</name>
</gene>
<organism evidence="1 2">
    <name type="scientific">Neocucurbitaria cava</name>
    <dbReference type="NCBI Taxonomy" id="798079"/>
    <lineage>
        <taxon>Eukaryota</taxon>
        <taxon>Fungi</taxon>
        <taxon>Dikarya</taxon>
        <taxon>Ascomycota</taxon>
        <taxon>Pezizomycotina</taxon>
        <taxon>Dothideomycetes</taxon>
        <taxon>Pleosporomycetidae</taxon>
        <taxon>Pleosporales</taxon>
        <taxon>Pleosporineae</taxon>
        <taxon>Cucurbitariaceae</taxon>
        <taxon>Neocucurbitaria</taxon>
    </lineage>
</organism>
<protein>
    <submittedName>
        <fullName evidence="1">Uncharacterized protein</fullName>
    </submittedName>
</protein>
<dbReference type="EMBL" id="JAPEUY010000017">
    <property type="protein sequence ID" value="KAJ4364433.1"/>
    <property type="molecule type" value="Genomic_DNA"/>
</dbReference>
<dbReference type="Proteomes" id="UP001140560">
    <property type="component" value="Unassembled WGS sequence"/>
</dbReference>
<comment type="caution">
    <text evidence="1">The sequence shown here is derived from an EMBL/GenBank/DDBJ whole genome shotgun (WGS) entry which is preliminary data.</text>
</comment>
<keyword evidence="2" id="KW-1185">Reference proteome</keyword>
<evidence type="ECO:0000313" key="2">
    <source>
        <dbReference type="Proteomes" id="UP001140560"/>
    </source>
</evidence>
<dbReference type="OrthoDB" id="3787285at2759"/>
<dbReference type="AlphaFoldDB" id="A0A9W8Y2L8"/>
<sequence length="279" mass="31363">MDQSALIDFGAGGEIEVERRALSNWFPLLAYQFGDINGSSMVNKLASRLHRYNISKAIIRDTLQTLFENLSIVTLPVNGETRMRVTATLKQLLKDDLSRHRFNASGFYLSRRSFVILAYLADMYRSELLAGALWEFWLACGHGIVQGDQMYLDTDWLPAVGKLQRIGTDGMLHEPARGGFGALATIPYGGWNRGRMMGALPWHGRAISAPATRRHYSPDMSMVLANLPGPAWTPPVMSPVGFPKTRYFDDITALHYQQQGMNRKLEDIDQKLDLLIEQS</sequence>
<proteinExistence type="predicted"/>
<name>A0A9W8Y2L8_9PLEO</name>
<reference evidence="1" key="1">
    <citation type="submission" date="2022-10" db="EMBL/GenBank/DDBJ databases">
        <title>Tapping the CABI collections for fungal endophytes: first genome assemblies for Collariella, Neodidymelliopsis, Ascochyta clinopodiicola, Didymella pomorum, Didymosphaeria variabile, Neocosmospora piperis and Neocucurbitaria cava.</title>
        <authorList>
            <person name="Hill R."/>
        </authorList>
    </citation>
    <scope>NUCLEOTIDE SEQUENCE</scope>
    <source>
        <strain evidence="1">IMI 356814</strain>
    </source>
</reference>
<accession>A0A9W8Y2L8</accession>